<evidence type="ECO:0000313" key="1">
    <source>
        <dbReference type="EMBL" id="EEF66628.1"/>
    </source>
</evidence>
<dbReference type="HOGENOM" id="CLU_3290770_0_0_9"/>
<evidence type="ECO:0000313" key="2">
    <source>
        <dbReference type="Proteomes" id="UP000005950"/>
    </source>
</evidence>
<sequence>MNNGIPRLLKSINEKEREEMKLCYTSNLVFGEDAESDKTS</sequence>
<dbReference type="Proteomes" id="UP000005950">
    <property type="component" value="Unassembled WGS sequence"/>
</dbReference>
<dbReference type="STRING" id="545696.HOLDEFILI_03232"/>
<protein>
    <submittedName>
        <fullName evidence="1">Uncharacterized protein</fullName>
    </submittedName>
</protein>
<reference evidence="1 2" key="1">
    <citation type="submission" date="2008-12" db="EMBL/GenBank/DDBJ databases">
        <authorList>
            <person name="Fulton L."/>
            <person name="Clifton S."/>
            <person name="Fulton B."/>
            <person name="Xu J."/>
            <person name="Minx P."/>
            <person name="Pepin K.H."/>
            <person name="Johnson M."/>
            <person name="Bhonagiri V."/>
            <person name="Nash W.E."/>
            <person name="Mardis E.R."/>
            <person name="Wilson R.K."/>
        </authorList>
    </citation>
    <scope>NUCLEOTIDE SEQUENCE [LARGE SCALE GENOMIC DNA]</scope>
    <source>
        <strain evidence="1 2">DSM 12042</strain>
    </source>
</reference>
<gene>
    <name evidence="1" type="ORF">HOLDEFILI_03232</name>
</gene>
<proteinExistence type="predicted"/>
<dbReference type="AlphaFoldDB" id="B9YBM5"/>
<dbReference type="EMBL" id="ACCF01000202">
    <property type="protein sequence ID" value="EEF66628.1"/>
    <property type="molecule type" value="Genomic_DNA"/>
</dbReference>
<organism evidence="1 2">
    <name type="scientific">Holdemania filiformis DSM 12042</name>
    <dbReference type="NCBI Taxonomy" id="545696"/>
    <lineage>
        <taxon>Bacteria</taxon>
        <taxon>Bacillati</taxon>
        <taxon>Bacillota</taxon>
        <taxon>Erysipelotrichia</taxon>
        <taxon>Erysipelotrichales</taxon>
        <taxon>Erysipelotrichaceae</taxon>
        <taxon>Holdemania</taxon>
    </lineage>
</organism>
<comment type="caution">
    <text evidence="1">The sequence shown here is derived from an EMBL/GenBank/DDBJ whole genome shotgun (WGS) entry which is preliminary data.</text>
</comment>
<reference evidence="1 2" key="2">
    <citation type="submission" date="2009-02" db="EMBL/GenBank/DDBJ databases">
        <title>Draft genome sequence of Holdemania filiformis DSM 12042.</title>
        <authorList>
            <person name="Sudarsanam P."/>
            <person name="Ley R."/>
            <person name="Guruge J."/>
            <person name="Turnbaugh P.J."/>
            <person name="Mahowald M."/>
            <person name="Liep D."/>
            <person name="Gordon J."/>
        </authorList>
    </citation>
    <scope>NUCLEOTIDE SEQUENCE [LARGE SCALE GENOMIC DNA]</scope>
    <source>
        <strain evidence="1 2">DSM 12042</strain>
    </source>
</reference>
<accession>B9YBM5</accession>
<name>B9YBM5_9FIRM</name>